<sequence>MIDEHVIEQLERQLHSGEGQQQITACEHIRDLCLQKKHEYRVAFGEAGVVGPLVGLLGSGQKAVILAAAQALASLAESDQLRQAVREAGGVPNLVGLLETGKDGNSALQAAILQSLYTLAFDEDSRLAVHSAGGIPLLFKLMDPAAAAPVRALAVHLTGRLACSEINKDAIRTHQGILTLLRILRDNKGDRVLSEAVAQAITVLAFSHEVNQDYVREQYGVPLLVRLLDERPYDGVTAAAADAVRAICMNNDANKDAARECWAIPLLVKLLNEDAGGALVEKAVDCLRILTSGNEANKIALFTIPAAVPALVRLMGGSPDQVMTERAAAVIGHLSSGPDYFVAIRESGGLHRLVELLDAGPESRVTEIAAKSLANMAFDDANRKSIRVAGGVPPLMKLMLVKPNEQVLLAAEEALRRLQVTDVERNAVLEAFRYTEGRHHAAAAASSSAEAATLANGHAESQSNRGEEPKPFSRYTVAETCRLLADLGLRDTSRFEENGVSGADLLDLTDEELHKDLGLPNLQVKKIKTLQAAFELFNHMMKTPGKGDLTLLELEMYVTSLGRSEADARAIIAGVREALKDSSLAVLTFAQFAPLYQWFLKTLRHMDSTVKSDFQLPTSPSGVSISSSPRGSIS</sequence>
<dbReference type="InterPro" id="IPR011989">
    <property type="entry name" value="ARM-like"/>
</dbReference>
<dbReference type="Gene3D" id="1.25.10.10">
    <property type="entry name" value="Leucine-rich Repeat Variant"/>
    <property type="match status" value="2"/>
</dbReference>
<accession>A0AAW1P2C5</accession>
<dbReference type="PANTHER" id="PTHR46241:SF1">
    <property type="entry name" value="OUTER DYNEIN ARM-DOCKING COMPLEX SUBUNIT 2"/>
    <property type="match status" value="1"/>
</dbReference>
<evidence type="ECO:0000313" key="3">
    <source>
        <dbReference type="EMBL" id="KAK9803038.1"/>
    </source>
</evidence>
<dbReference type="PANTHER" id="PTHR46241">
    <property type="entry name" value="ARMADILLO REPEAT-CONTAINING PROTEIN 4 ARMC4"/>
    <property type="match status" value="1"/>
</dbReference>
<evidence type="ECO:0000256" key="1">
    <source>
        <dbReference type="PROSITE-ProRule" id="PRU00259"/>
    </source>
</evidence>
<dbReference type="PROSITE" id="PS50176">
    <property type="entry name" value="ARM_REPEAT"/>
    <property type="match status" value="5"/>
</dbReference>
<feature type="compositionally biased region" description="Low complexity" evidence="2">
    <location>
        <begin position="443"/>
        <end position="452"/>
    </location>
</feature>
<organism evidence="3 4">
    <name type="scientific">[Myrmecia] bisecta</name>
    <dbReference type="NCBI Taxonomy" id="41462"/>
    <lineage>
        <taxon>Eukaryota</taxon>
        <taxon>Viridiplantae</taxon>
        <taxon>Chlorophyta</taxon>
        <taxon>core chlorophytes</taxon>
        <taxon>Trebouxiophyceae</taxon>
        <taxon>Trebouxiales</taxon>
        <taxon>Trebouxiaceae</taxon>
        <taxon>Myrmecia</taxon>
    </lineage>
</organism>
<dbReference type="Gene3D" id="1.10.150.50">
    <property type="entry name" value="Transcription Factor, Ets-1"/>
    <property type="match status" value="1"/>
</dbReference>
<keyword evidence="4" id="KW-1185">Reference proteome</keyword>
<dbReference type="SMART" id="SM00185">
    <property type="entry name" value="ARM"/>
    <property type="match status" value="9"/>
</dbReference>
<dbReference type="InterPro" id="IPR013761">
    <property type="entry name" value="SAM/pointed_sf"/>
</dbReference>
<dbReference type="Proteomes" id="UP001489004">
    <property type="component" value="Unassembled WGS sequence"/>
</dbReference>
<protein>
    <submittedName>
        <fullName evidence="3">Uncharacterized protein</fullName>
    </submittedName>
</protein>
<dbReference type="AlphaFoldDB" id="A0AAW1P2C5"/>
<feature type="region of interest" description="Disordered" evidence="2">
    <location>
        <begin position="615"/>
        <end position="634"/>
    </location>
</feature>
<dbReference type="EMBL" id="JALJOR010000025">
    <property type="protein sequence ID" value="KAK9803038.1"/>
    <property type="molecule type" value="Genomic_DNA"/>
</dbReference>
<feature type="repeat" description="ARM" evidence="1">
    <location>
        <begin position="348"/>
        <end position="391"/>
    </location>
</feature>
<evidence type="ECO:0000256" key="2">
    <source>
        <dbReference type="SAM" id="MobiDB-lite"/>
    </source>
</evidence>
<proteinExistence type="predicted"/>
<dbReference type="InterPro" id="IPR016024">
    <property type="entry name" value="ARM-type_fold"/>
</dbReference>
<dbReference type="InterPro" id="IPR000225">
    <property type="entry name" value="Armadillo"/>
</dbReference>
<feature type="repeat" description="ARM" evidence="1">
    <location>
        <begin position="262"/>
        <end position="298"/>
    </location>
</feature>
<feature type="compositionally biased region" description="Low complexity" evidence="2">
    <location>
        <begin position="619"/>
        <end position="634"/>
    </location>
</feature>
<name>A0AAW1P2C5_9CHLO</name>
<feature type="repeat" description="ARM" evidence="1">
    <location>
        <begin position="48"/>
        <end position="90"/>
    </location>
</feature>
<feature type="repeat" description="ARM" evidence="1">
    <location>
        <begin position="89"/>
        <end position="134"/>
    </location>
</feature>
<feature type="region of interest" description="Disordered" evidence="2">
    <location>
        <begin position="443"/>
        <end position="472"/>
    </location>
</feature>
<feature type="repeat" description="ARM" evidence="1">
    <location>
        <begin position="306"/>
        <end position="349"/>
    </location>
</feature>
<dbReference type="SUPFAM" id="SSF48371">
    <property type="entry name" value="ARM repeat"/>
    <property type="match status" value="2"/>
</dbReference>
<evidence type="ECO:0000313" key="4">
    <source>
        <dbReference type="Proteomes" id="UP001489004"/>
    </source>
</evidence>
<reference evidence="3 4" key="1">
    <citation type="journal article" date="2024" name="Nat. Commun.">
        <title>Phylogenomics reveals the evolutionary origins of lichenization in chlorophyte algae.</title>
        <authorList>
            <person name="Puginier C."/>
            <person name="Libourel C."/>
            <person name="Otte J."/>
            <person name="Skaloud P."/>
            <person name="Haon M."/>
            <person name="Grisel S."/>
            <person name="Petersen M."/>
            <person name="Berrin J.G."/>
            <person name="Delaux P.M."/>
            <person name="Dal Grande F."/>
            <person name="Keller J."/>
        </authorList>
    </citation>
    <scope>NUCLEOTIDE SEQUENCE [LARGE SCALE GENOMIC DNA]</scope>
    <source>
        <strain evidence="3 4">SAG 2043</strain>
    </source>
</reference>
<gene>
    <name evidence="3" type="ORF">WJX72_012250</name>
</gene>
<comment type="caution">
    <text evidence="3">The sequence shown here is derived from an EMBL/GenBank/DDBJ whole genome shotgun (WGS) entry which is preliminary data.</text>
</comment>